<dbReference type="AlphaFoldDB" id="A0AAV7L7Q4"/>
<dbReference type="Proteomes" id="UP001066276">
    <property type="component" value="Chromosome 11"/>
</dbReference>
<dbReference type="EMBL" id="JANPWB010000015">
    <property type="protein sequence ID" value="KAJ1087641.1"/>
    <property type="molecule type" value="Genomic_DNA"/>
</dbReference>
<gene>
    <name evidence="1" type="ORF">NDU88_000808</name>
</gene>
<accession>A0AAV7L7Q4</accession>
<proteinExistence type="predicted"/>
<organism evidence="1 2">
    <name type="scientific">Pleurodeles waltl</name>
    <name type="common">Iberian ribbed newt</name>
    <dbReference type="NCBI Taxonomy" id="8319"/>
    <lineage>
        <taxon>Eukaryota</taxon>
        <taxon>Metazoa</taxon>
        <taxon>Chordata</taxon>
        <taxon>Craniata</taxon>
        <taxon>Vertebrata</taxon>
        <taxon>Euteleostomi</taxon>
        <taxon>Amphibia</taxon>
        <taxon>Batrachia</taxon>
        <taxon>Caudata</taxon>
        <taxon>Salamandroidea</taxon>
        <taxon>Salamandridae</taxon>
        <taxon>Pleurodelinae</taxon>
        <taxon>Pleurodeles</taxon>
    </lineage>
</organism>
<name>A0AAV7L7Q4_PLEWA</name>
<comment type="caution">
    <text evidence="1">The sequence shown here is derived from an EMBL/GenBank/DDBJ whole genome shotgun (WGS) entry which is preliminary data.</text>
</comment>
<reference evidence="1" key="1">
    <citation type="journal article" date="2022" name="bioRxiv">
        <title>Sequencing and chromosome-scale assembly of the giantPleurodeles waltlgenome.</title>
        <authorList>
            <person name="Brown T."/>
            <person name="Elewa A."/>
            <person name="Iarovenko S."/>
            <person name="Subramanian E."/>
            <person name="Araus A.J."/>
            <person name="Petzold A."/>
            <person name="Susuki M."/>
            <person name="Suzuki K.-i.T."/>
            <person name="Hayashi T."/>
            <person name="Toyoda A."/>
            <person name="Oliveira C."/>
            <person name="Osipova E."/>
            <person name="Leigh N.D."/>
            <person name="Simon A."/>
            <person name="Yun M.H."/>
        </authorList>
    </citation>
    <scope>NUCLEOTIDE SEQUENCE</scope>
    <source>
        <strain evidence="1">20211129_DDA</strain>
        <tissue evidence="1">Liver</tissue>
    </source>
</reference>
<protein>
    <submittedName>
        <fullName evidence="1">Uncharacterized protein</fullName>
    </submittedName>
</protein>
<evidence type="ECO:0000313" key="2">
    <source>
        <dbReference type="Proteomes" id="UP001066276"/>
    </source>
</evidence>
<sequence length="187" mass="20017">MVRMAGPERQKPRRYHFDKCCDDLPNQLNLWGPTGTLPVFAVASHRHCCQSRHLSGVRLLQCPPAPSDSVSPALPVVLPGPGRAAAGYPAVRTRTWRMESSEAFSQTEAPSRCDVGAAAGLQSTGEEVSTRLLPRIAEGTGRAAVIKAHWKAGAAFSSLTSPVFLSTLCEIVELGLVGLPYRAMPAE</sequence>
<keyword evidence="2" id="KW-1185">Reference proteome</keyword>
<evidence type="ECO:0000313" key="1">
    <source>
        <dbReference type="EMBL" id="KAJ1087641.1"/>
    </source>
</evidence>